<proteinExistence type="predicted"/>
<feature type="transmembrane region" description="Helical" evidence="5">
    <location>
        <begin position="124"/>
        <end position="145"/>
    </location>
</feature>
<keyword evidence="7" id="KW-1185">Reference proteome</keyword>
<gene>
    <name evidence="6" type="ORF">C2G38_2129918</name>
</gene>
<dbReference type="Pfam" id="PF04193">
    <property type="entry name" value="PQ-loop"/>
    <property type="match status" value="1"/>
</dbReference>
<organism evidence="6 7">
    <name type="scientific">Gigaspora rosea</name>
    <dbReference type="NCBI Taxonomy" id="44941"/>
    <lineage>
        <taxon>Eukaryota</taxon>
        <taxon>Fungi</taxon>
        <taxon>Fungi incertae sedis</taxon>
        <taxon>Mucoromycota</taxon>
        <taxon>Glomeromycotina</taxon>
        <taxon>Glomeromycetes</taxon>
        <taxon>Diversisporales</taxon>
        <taxon>Gigasporaceae</taxon>
        <taxon>Gigaspora</taxon>
    </lineage>
</organism>
<comment type="caution">
    <text evidence="6">The sequence shown here is derived from an EMBL/GenBank/DDBJ whole genome shotgun (WGS) entry which is preliminary data.</text>
</comment>
<keyword evidence="3 5" id="KW-1133">Transmembrane helix</keyword>
<dbReference type="Proteomes" id="UP000266673">
    <property type="component" value="Unassembled WGS sequence"/>
</dbReference>
<dbReference type="EMBL" id="QKWP01004241">
    <property type="protein sequence ID" value="RIB00424.1"/>
    <property type="molecule type" value="Genomic_DNA"/>
</dbReference>
<name>A0A397TR99_9GLOM</name>
<evidence type="ECO:0000256" key="5">
    <source>
        <dbReference type="SAM" id="Phobius"/>
    </source>
</evidence>
<evidence type="ECO:0008006" key="8">
    <source>
        <dbReference type="Google" id="ProtNLM"/>
    </source>
</evidence>
<dbReference type="GO" id="GO:0016020">
    <property type="term" value="C:membrane"/>
    <property type="evidence" value="ECO:0007669"/>
    <property type="project" value="UniProtKB-SubCell"/>
</dbReference>
<feature type="transmembrane region" description="Helical" evidence="5">
    <location>
        <begin position="94"/>
        <end position="112"/>
    </location>
</feature>
<dbReference type="AlphaFoldDB" id="A0A397TR99"/>
<evidence type="ECO:0000256" key="1">
    <source>
        <dbReference type="ARBA" id="ARBA00004141"/>
    </source>
</evidence>
<sequence length="234" mass="27321">MMLLWTVSCLFYGIYTIVAELSIPLMIQPVLFGLLSLTCYIQCLYYDNPMFFRKKTKTIFIYISFCIIWAVIQTACVFGIWIADEKNIKWPKEVTGIIAPIFIFIGYVPQIYEIIRKKVVRGISLIFLAVDFSGGIFSTLSLVFRPPPFDGFAAACYIVIFMMDLIIIVLYYYFNWLRKKSLISDHNIEQGDDYNNEQVNIHIIELGDDHNIEQENDHGNEINCRDSFNIEYKY</sequence>
<protein>
    <recommendedName>
        <fullName evidence="8">PQ loop repeat-domain-containing protein</fullName>
    </recommendedName>
</protein>
<evidence type="ECO:0000256" key="4">
    <source>
        <dbReference type="ARBA" id="ARBA00023136"/>
    </source>
</evidence>
<feature type="transmembrane region" description="Helical" evidence="5">
    <location>
        <begin position="59"/>
        <end position="82"/>
    </location>
</feature>
<keyword evidence="4 5" id="KW-0472">Membrane</keyword>
<evidence type="ECO:0000313" key="6">
    <source>
        <dbReference type="EMBL" id="RIB00424.1"/>
    </source>
</evidence>
<feature type="transmembrane region" description="Helical" evidence="5">
    <location>
        <begin position="29"/>
        <end position="47"/>
    </location>
</feature>
<dbReference type="OrthoDB" id="407617at2759"/>
<evidence type="ECO:0000256" key="2">
    <source>
        <dbReference type="ARBA" id="ARBA00022692"/>
    </source>
</evidence>
<feature type="transmembrane region" description="Helical" evidence="5">
    <location>
        <begin position="151"/>
        <end position="174"/>
    </location>
</feature>
<accession>A0A397TR99</accession>
<keyword evidence="2 5" id="KW-0812">Transmembrane</keyword>
<evidence type="ECO:0000256" key="3">
    <source>
        <dbReference type="ARBA" id="ARBA00022989"/>
    </source>
</evidence>
<dbReference type="InterPro" id="IPR006603">
    <property type="entry name" value="PQ-loop_rpt"/>
</dbReference>
<dbReference type="SMART" id="SM00679">
    <property type="entry name" value="CTNS"/>
    <property type="match status" value="1"/>
</dbReference>
<dbReference type="Gene3D" id="1.20.1280.290">
    <property type="match status" value="1"/>
</dbReference>
<comment type="subcellular location">
    <subcellularLocation>
        <location evidence="1">Membrane</location>
        <topology evidence="1">Multi-pass membrane protein</topology>
    </subcellularLocation>
</comment>
<evidence type="ECO:0000313" key="7">
    <source>
        <dbReference type="Proteomes" id="UP000266673"/>
    </source>
</evidence>
<reference evidence="6 7" key="1">
    <citation type="submission" date="2018-06" db="EMBL/GenBank/DDBJ databases">
        <title>Comparative genomics reveals the genomic features of Rhizophagus irregularis, R. cerebriforme, R. diaphanum and Gigaspora rosea, and their symbiotic lifestyle signature.</title>
        <authorList>
            <person name="Morin E."/>
            <person name="San Clemente H."/>
            <person name="Chen E.C.H."/>
            <person name="De La Providencia I."/>
            <person name="Hainaut M."/>
            <person name="Kuo A."/>
            <person name="Kohler A."/>
            <person name="Murat C."/>
            <person name="Tang N."/>
            <person name="Roy S."/>
            <person name="Loubradou J."/>
            <person name="Henrissat B."/>
            <person name="Grigoriev I.V."/>
            <person name="Corradi N."/>
            <person name="Roux C."/>
            <person name="Martin F.M."/>
        </authorList>
    </citation>
    <scope>NUCLEOTIDE SEQUENCE [LARGE SCALE GENOMIC DNA]</scope>
    <source>
        <strain evidence="6 7">DAOM 194757</strain>
    </source>
</reference>